<dbReference type="Proteomes" id="UP001229346">
    <property type="component" value="Unassembled WGS sequence"/>
</dbReference>
<evidence type="ECO:0000313" key="4">
    <source>
        <dbReference type="EMBL" id="MDQ0115114.1"/>
    </source>
</evidence>
<keyword evidence="5" id="KW-1185">Reference proteome</keyword>
<dbReference type="Gene3D" id="2.40.50.120">
    <property type="match status" value="1"/>
</dbReference>
<dbReference type="InterPro" id="IPR001820">
    <property type="entry name" value="TIMP"/>
</dbReference>
<keyword evidence="3" id="KW-0472">Membrane</keyword>
<sequence>MGNKLTMIILSITMLFCLGVVKPGKSFACSCAMVQSAEAQVKDEMERSSAIFAGKVLTVTQPPEKEIMSSADPVEVQFEVSQVWKGDVQARTAVYTALSSASCGIENFVEGAEYIVSAHESEAALHTTICNMTKPLDSAAEELKALGDGKQPQPIGMNVKKERSNLPLNADGGEPQSPAANEAASASTSSNIYVLIAALVLLIAAAMIIWVRRNRKQ</sequence>
<feature type="transmembrane region" description="Helical" evidence="3">
    <location>
        <begin position="192"/>
        <end position="211"/>
    </location>
</feature>
<comment type="subcellular location">
    <subcellularLocation>
        <location evidence="1">Secreted</location>
    </subcellularLocation>
</comment>
<name>A0ABT9U654_PAEHA</name>
<dbReference type="EMBL" id="JAUSSU010000009">
    <property type="protein sequence ID" value="MDQ0115114.1"/>
    <property type="molecule type" value="Genomic_DNA"/>
</dbReference>
<evidence type="ECO:0000313" key="5">
    <source>
        <dbReference type="Proteomes" id="UP001229346"/>
    </source>
</evidence>
<proteinExistence type="predicted"/>
<evidence type="ECO:0000256" key="1">
    <source>
        <dbReference type="ARBA" id="ARBA00004613"/>
    </source>
</evidence>
<protein>
    <recommendedName>
        <fullName evidence="6">Tissue inhibitor of metalloproteinase</fullName>
    </recommendedName>
</protein>
<keyword evidence="3" id="KW-0812">Transmembrane</keyword>
<evidence type="ECO:0008006" key="6">
    <source>
        <dbReference type="Google" id="ProtNLM"/>
    </source>
</evidence>
<keyword evidence="3" id="KW-1133">Transmembrane helix</keyword>
<reference evidence="4 5" key="1">
    <citation type="submission" date="2023-07" db="EMBL/GenBank/DDBJ databases">
        <title>Sorghum-associated microbial communities from plants grown in Nebraska, USA.</title>
        <authorList>
            <person name="Schachtman D."/>
        </authorList>
    </citation>
    <scope>NUCLEOTIDE SEQUENCE [LARGE SCALE GENOMIC DNA]</scope>
    <source>
        <strain evidence="4 5">CC482</strain>
    </source>
</reference>
<dbReference type="SUPFAM" id="SSF50242">
    <property type="entry name" value="TIMP-like"/>
    <property type="match status" value="1"/>
</dbReference>
<dbReference type="Pfam" id="PF00965">
    <property type="entry name" value="TIMP"/>
    <property type="match status" value="1"/>
</dbReference>
<accession>A0ABT9U654</accession>
<gene>
    <name evidence="4" type="ORF">J2T15_004571</name>
</gene>
<dbReference type="InterPro" id="IPR008993">
    <property type="entry name" value="TIMP-like_OB-fold"/>
</dbReference>
<evidence type="ECO:0000256" key="3">
    <source>
        <dbReference type="SAM" id="Phobius"/>
    </source>
</evidence>
<dbReference type="RefSeq" id="WP_307206481.1">
    <property type="nucleotide sequence ID" value="NZ_JAUSSU010000009.1"/>
</dbReference>
<evidence type="ECO:0000256" key="2">
    <source>
        <dbReference type="ARBA" id="ARBA00022525"/>
    </source>
</evidence>
<comment type="caution">
    <text evidence="4">The sequence shown here is derived from an EMBL/GenBank/DDBJ whole genome shotgun (WGS) entry which is preliminary data.</text>
</comment>
<organism evidence="4 5">
    <name type="scientific">Paenibacillus harenae</name>
    <dbReference type="NCBI Taxonomy" id="306543"/>
    <lineage>
        <taxon>Bacteria</taxon>
        <taxon>Bacillati</taxon>
        <taxon>Bacillota</taxon>
        <taxon>Bacilli</taxon>
        <taxon>Bacillales</taxon>
        <taxon>Paenibacillaceae</taxon>
        <taxon>Paenibacillus</taxon>
    </lineage>
</organism>
<keyword evidence="2" id="KW-0964">Secreted</keyword>